<dbReference type="GO" id="GO:1901982">
    <property type="term" value="F:maltose binding"/>
    <property type="evidence" value="ECO:0007669"/>
    <property type="project" value="TreeGrafter"/>
</dbReference>
<sequence>MKKRKIVSLVLATVLGASMVLGGCGSKGGSDASNTEGASGESKGKITIFQQKTEIYDQLKELAKDYEKETGVEVEVWQISGDDYYQNLKTYMSSESGPTVFSLSSSTEIAEMSAYLEDLSDLSFLDKINDDLIAKSDDKTVGVPMTAEGFGLVYNKNLISEDQINTTDALVQTIKDAAADGETGLGLSQEAYFLIGQILNTPFALQDDPAQFCQDVYDGKVNIADVKEFQELGQIFEAIKENQKNPLEVSYDDNCGDFATGKTEMIHQGNWCYSLFSSYDVDFDMGIAPLPIAGNKSIAVGVPSVWCVNTDASDSDKQLAKDFLNWLYTSETGADYLTNKFGFIPVVDGMEADNLDPLSQAVSDAIAEGNIIPWTFNEEWPAGIITTYLVQNAEEYFSSDMTTDEFLRALNDSFVTAAKE</sequence>
<dbReference type="InterPro" id="IPR006059">
    <property type="entry name" value="SBP"/>
</dbReference>
<dbReference type="GO" id="GO:0042956">
    <property type="term" value="P:maltodextrin transmembrane transport"/>
    <property type="evidence" value="ECO:0007669"/>
    <property type="project" value="TreeGrafter"/>
</dbReference>
<keyword evidence="3 4" id="KW-0732">Signal</keyword>
<gene>
    <name evidence="5" type="ORF">LKD47_11065</name>
</gene>
<evidence type="ECO:0000256" key="2">
    <source>
        <dbReference type="ARBA" id="ARBA00022448"/>
    </source>
</evidence>
<proteinExistence type="inferred from homology"/>
<dbReference type="PROSITE" id="PS51257">
    <property type="entry name" value="PROKAR_LIPOPROTEIN"/>
    <property type="match status" value="1"/>
</dbReference>
<name>A0AAW4WHK5_9FIRM</name>
<dbReference type="SUPFAM" id="SSF53850">
    <property type="entry name" value="Periplasmic binding protein-like II"/>
    <property type="match status" value="1"/>
</dbReference>
<dbReference type="EMBL" id="JAJEQW010000012">
    <property type="protein sequence ID" value="MCC2242839.1"/>
    <property type="molecule type" value="Genomic_DNA"/>
</dbReference>
<keyword evidence="2" id="KW-0813">Transport</keyword>
<evidence type="ECO:0000256" key="3">
    <source>
        <dbReference type="ARBA" id="ARBA00022729"/>
    </source>
</evidence>
<accession>A0AAW4WHK5</accession>
<dbReference type="GO" id="GO:0055085">
    <property type="term" value="P:transmembrane transport"/>
    <property type="evidence" value="ECO:0007669"/>
    <property type="project" value="InterPro"/>
</dbReference>
<feature type="signal peptide" evidence="4">
    <location>
        <begin position="1"/>
        <end position="22"/>
    </location>
</feature>
<dbReference type="Proteomes" id="UP001198893">
    <property type="component" value="Unassembled WGS sequence"/>
</dbReference>
<dbReference type="Pfam" id="PF13416">
    <property type="entry name" value="SBP_bac_8"/>
    <property type="match status" value="1"/>
</dbReference>
<evidence type="ECO:0000313" key="6">
    <source>
        <dbReference type="Proteomes" id="UP001198893"/>
    </source>
</evidence>
<dbReference type="PANTHER" id="PTHR30061:SF50">
    <property type="entry name" value="MALTOSE_MALTODEXTRIN-BINDING PERIPLASMIC PROTEIN"/>
    <property type="match status" value="1"/>
</dbReference>
<organism evidence="5 6">
    <name type="scientific">Roseburia amylophila</name>
    <dbReference type="NCBI Taxonomy" id="2981794"/>
    <lineage>
        <taxon>Bacteria</taxon>
        <taxon>Bacillati</taxon>
        <taxon>Bacillota</taxon>
        <taxon>Clostridia</taxon>
        <taxon>Lachnospirales</taxon>
        <taxon>Lachnospiraceae</taxon>
        <taxon>Roseburia</taxon>
    </lineage>
</organism>
<feature type="chain" id="PRO_5043431113" evidence="4">
    <location>
        <begin position="23"/>
        <end position="420"/>
    </location>
</feature>
<dbReference type="GO" id="GO:0055052">
    <property type="term" value="C:ATP-binding cassette (ABC) transporter complex, substrate-binding subunit-containing"/>
    <property type="evidence" value="ECO:0007669"/>
    <property type="project" value="TreeGrafter"/>
</dbReference>
<evidence type="ECO:0000256" key="4">
    <source>
        <dbReference type="SAM" id="SignalP"/>
    </source>
</evidence>
<comment type="similarity">
    <text evidence="1">Belongs to the bacterial solute-binding protein 1 family.</text>
</comment>
<evidence type="ECO:0000256" key="1">
    <source>
        <dbReference type="ARBA" id="ARBA00008520"/>
    </source>
</evidence>
<dbReference type="InterPro" id="IPR006061">
    <property type="entry name" value="SBP_1_CS"/>
</dbReference>
<protein>
    <submittedName>
        <fullName evidence="5">ABC transporter substrate-binding protein</fullName>
    </submittedName>
</protein>
<reference evidence="5" key="1">
    <citation type="submission" date="2021-10" db="EMBL/GenBank/DDBJ databases">
        <title>Anaerobic single-cell dispensing facilitates the cultivation of human gut bacteria.</title>
        <authorList>
            <person name="Afrizal A."/>
        </authorList>
    </citation>
    <scope>NUCLEOTIDE SEQUENCE</scope>
    <source>
        <strain evidence="5">CLA-AA-H204</strain>
    </source>
</reference>
<dbReference type="RefSeq" id="WP_227710485.1">
    <property type="nucleotide sequence ID" value="NZ_JAJEQW010000012.1"/>
</dbReference>
<dbReference type="Gene3D" id="3.40.190.10">
    <property type="entry name" value="Periplasmic binding protein-like II"/>
    <property type="match status" value="2"/>
</dbReference>
<dbReference type="AlphaFoldDB" id="A0AAW4WHK5"/>
<comment type="caution">
    <text evidence="5">The sequence shown here is derived from an EMBL/GenBank/DDBJ whole genome shotgun (WGS) entry which is preliminary data.</text>
</comment>
<dbReference type="PROSITE" id="PS01037">
    <property type="entry name" value="SBP_BACTERIAL_1"/>
    <property type="match status" value="1"/>
</dbReference>
<evidence type="ECO:0000313" key="5">
    <source>
        <dbReference type="EMBL" id="MCC2242839.1"/>
    </source>
</evidence>
<dbReference type="PANTHER" id="PTHR30061">
    <property type="entry name" value="MALTOSE-BINDING PERIPLASMIC PROTEIN"/>
    <property type="match status" value="1"/>
</dbReference>
<dbReference type="GO" id="GO:0015768">
    <property type="term" value="P:maltose transport"/>
    <property type="evidence" value="ECO:0007669"/>
    <property type="project" value="TreeGrafter"/>
</dbReference>